<evidence type="ECO:0000313" key="13">
    <source>
        <dbReference type="Proteomes" id="UP000076722"/>
    </source>
</evidence>
<name>A0A164ZPM8_9AGAM</name>
<accession>A0A164ZPM8</accession>
<dbReference type="OrthoDB" id="1055148at2759"/>
<reference evidence="12 13" key="1">
    <citation type="journal article" date="2016" name="Mol. Biol. Evol.">
        <title>Comparative Genomics of Early-Diverging Mushroom-Forming Fungi Provides Insights into the Origins of Lignocellulose Decay Capabilities.</title>
        <authorList>
            <person name="Nagy L.G."/>
            <person name="Riley R."/>
            <person name="Tritt A."/>
            <person name="Adam C."/>
            <person name="Daum C."/>
            <person name="Floudas D."/>
            <person name="Sun H."/>
            <person name="Yadav J.S."/>
            <person name="Pangilinan J."/>
            <person name="Larsson K.H."/>
            <person name="Matsuura K."/>
            <person name="Barry K."/>
            <person name="Labutti K."/>
            <person name="Kuo R."/>
            <person name="Ohm R.A."/>
            <person name="Bhattacharya S.S."/>
            <person name="Shirouzu T."/>
            <person name="Yoshinaga Y."/>
            <person name="Martin F.M."/>
            <person name="Grigoriev I.V."/>
            <person name="Hibbett D.S."/>
        </authorList>
    </citation>
    <scope>NUCLEOTIDE SEQUENCE [LARGE SCALE GENOMIC DNA]</scope>
    <source>
        <strain evidence="12 13">HHB9708</strain>
    </source>
</reference>
<dbReference type="STRING" id="1314777.A0A164ZPM8"/>
<gene>
    <name evidence="12" type="ORF">SISNIDRAFT_405068</name>
</gene>
<evidence type="ECO:0000256" key="8">
    <source>
        <dbReference type="ARBA" id="ARBA00023033"/>
    </source>
</evidence>
<dbReference type="PRINTS" id="PR00463">
    <property type="entry name" value="EP450I"/>
</dbReference>
<dbReference type="SUPFAM" id="SSF48264">
    <property type="entry name" value="Cytochrome P450"/>
    <property type="match status" value="1"/>
</dbReference>
<keyword evidence="8 10" id="KW-0503">Monooxygenase</keyword>
<keyword evidence="6 10" id="KW-0560">Oxidoreductase</keyword>
<protein>
    <submittedName>
        <fullName evidence="12">Cytochrome P450</fullName>
    </submittedName>
</protein>
<dbReference type="InterPro" id="IPR017972">
    <property type="entry name" value="Cyt_P450_CS"/>
</dbReference>
<sequence>MSLYVSFLAISFRALALLALACITSIVIKELQRPKNMPPTPGNKRPIPFFGNALDIPKEKSWIIFRRWSEQYGPLLTLWNGYTPTILVGDAELAVEIMERRSAKYSSRPHYVLAGDLLTENKTILFAKYGERWRAYRKALHLATMPKVVDTYKPIFEMEGKTLANALIENPQDWYQQIFRYTASSIVAIAYGRRILDTRTDSALKKLNVTNDFLIHINVPGAQWHETFPILKYVPSSLNSIKRIALEYRVLARENLAALVQEVARKMALGIAPHCYVKQMLERREQFPELDDIEFNQASGSLFAAGVDTTSATLQSLVLAMVLHPEVQSAAQAELDRVVGHERSPSWEDEDDLPYVKAVIKETMRWRPVAILGGTPHASTEDDYLEYKGNTYFIPKGSIILGSMWTIHMNPTTYPDPESFKPERFIGDQEYPGTGSRGHSSFGWGRRVCPGAYLAERSLFLTASRLLWGFRFSNSTDPKTGDIIQPDASMETGYTSGFNCRPHPFQCKIMVRNEDIRRTIEKEAKDAAEGLKQFEVHFDD</sequence>
<proteinExistence type="inferred from homology"/>
<keyword evidence="11" id="KW-1133">Transmembrane helix</keyword>
<keyword evidence="7 9" id="KW-0408">Iron</keyword>
<dbReference type="InterPro" id="IPR036396">
    <property type="entry name" value="Cyt_P450_sf"/>
</dbReference>
<dbReference type="GO" id="GO:0016705">
    <property type="term" value="F:oxidoreductase activity, acting on paired donors, with incorporation or reduction of molecular oxygen"/>
    <property type="evidence" value="ECO:0007669"/>
    <property type="project" value="InterPro"/>
</dbReference>
<dbReference type="GO" id="GO:0020037">
    <property type="term" value="F:heme binding"/>
    <property type="evidence" value="ECO:0007669"/>
    <property type="project" value="InterPro"/>
</dbReference>
<organism evidence="12 13">
    <name type="scientific">Sistotremastrum niveocremeum HHB9708</name>
    <dbReference type="NCBI Taxonomy" id="1314777"/>
    <lineage>
        <taxon>Eukaryota</taxon>
        <taxon>Fungi</taxon>
        <taxon>Dikarya</taxon>
        <taxon>Basidiomycota</taxon>
        <taxon>Agaricomycotina</taxon>
        <taxon>Agaricomycetes</taxon>
        <taxon>Sistotremastrales</taxon>
        <taxon>Sistotremastraceae</taxon>
        <taxon>Sertulicium</taxon>
        <taxon>Sertulicium niveocremeum</taxon>
    </lineage>
</organism>
<evidence type="ECO:0000313" key="12">
    <source>
        <dbReference type="EMBL" id="KZS97922.1"/>
    </source>
</evidence>
<dbReference type="InterPro" id="IPR002401">
    <property type="entry name" value="Cyt_P450_E_grp-I"/>
</dbReference>
<evidence type="ECO:0000256" key="7">
    <source>
        <dbReference type="ARBA" id="ARBA00023004"/>
    </source>
</evidence>
<evidence type="ECO:0000256" key="6">
    <source>
        <dbReference type="ARBA" id="ARBA00023002"/>
    </source>
</evidence>
<dbReference type="PROSITE" id="PS00086">
    <property type="entry name" value="CYTOCHROME_P450"/>
    <property type="match status" value="1"/>
</dbReference>
<comment type="similarity">
    <text evidence="3 10">Belongs to the cytochrome P450 family.</text>
</comment>
<dbReference type="EMBL" id="KV419396">
    <property type="protein sequence ID" value="KZS97922.1"/>
    <property type="molecule type" value="Genomic_DNA"/>
</dbReference>
<comment type="pathway">
    <text evidence="2">Secondary metabolite biosynthesis.</text>
</comment>
<evidence type="ECO:0000256" key="11">
    <source>
        <dbReference type="SAM" id="Phobius"/>
    </source>
</evidence>
<evidence type="ECO:0000256" key="2">
    <source>
        <dbReference type="ARBA" id="ARBA00005179"/>
    </source>
</evidence>
<keyword evidence="5 9" id="KW-0479">Metal-binding</keyword>
<evidence type="ECO:0000256" key="3">
    <source>
        <dbReference type="ARBA" id="ARBA00010617"/>
    </source>
</evidence>
<keyword evidence="11" id="KW-0472">Membrane</keyword>
<dbReference type="InterPro" id="IPR001128">
    <property type="entry name" value="Cyt_P450"/>
</dbReference>
<comment type="cofactor">
    <cofactor evidence="1 9">
        <name>heme</name>
        <dbReference type="ChEBI" id="CHEBI:30413"/>
    </cofactor>
</comment>
<dbReference type="Proteomes" id="UP000076722">
    <property type="component" value="Unassembled WGS sequence"/>
</dbReference>
<dbReference type="PRINTS" id="PR00385">
    <property type="entry name" value="P450"/>
</dbReference>
<dbReference type="PANTHER" id="PTHR46300:SF4">
    <property type="entry name" value="CYTOCHROME P450 98A3"/>
    <property type="match status" value="1"/>
</dbReference>
<evidence type="ECO:0000256" key="10">
    <source>
        <dbReference type="RuleBase" id="RU000461"/>
    </source>
</evidence>
<dbReference type="InterPro" id="IPR050364">
    <property type="entry name" value="Cytochrome_P450_fung"/>
</dbReference>
<dbReference type="PANTHER" id="PTHR46300">
    <property type="entry name" value="P450, PUTATIVE (EUROFUNG)-RELATED-RELATED"/>
    <property type="match status" value="1"/>
</dbReference>
<dbReference type="Gene3D" id="1.10.630.10">
    <property type="entry name" value="Cytochrome P450"/>
    <property type="match status" value="1"/>
</dbReference>
<keyword evidence="11" id="KW-0812">Transmembrane</keyword>
<dbReference type="CDD" id="cd11065">
    <property type="entry name" value="CYP64-like"/>
    <property type="match status" value="1"/>
</dbReference>
<feature type="binding site" description="axial binding residue" evidence="9">
    <location>
        <position position="449"/>
    </location>
    <ligand>
        <name>heme</name>
        <dbReference type="ChEBI" id="CHEBI:30413"/>
    </ligand>
    <ligandPart>
        <name>Fe</name>
        <dbReference type="ChEBI" id="CHEBI:18248"/>
    </ligandPart>
</feature>
<dbReference type="Pfam" id="PF00067">
    <property type="entry name" value="p450"/>
    <property type="match status" value="1"/>
</dbReference>
<evidence type="ECO:0000256" key="5">
    <source>
        <dbReference type="ARBA" id="ARBA00022723"/>
    </source>
</evidence>
<evidence type="ECO:0000256" key="9">
    <source>
        <dbReference type="PIRSR" id="PIRSR602401-1"/>
    </source>
</evidence>
<keyword evidence="13" id="KW-1185">Reference proteome</keyword>
<dbReference type="AlphaFoldDB" id="A0A164ZPM8"/>
<feature type="transmembrane region" description="Helical" evidence="11">
    <location>
        <begin position="6"/>
        <end position="28"/>
    </location>
</feature>
<evidence type="ECO:0000256" key="4">
    <source>
        <dbReference type="ARBA" id="ARBA00022617"/>
    </source>
</evidence>
<dbReference type="GO" id="GO:0004497">
    <property type="term" value="F:monooxygenase activity"/>
    <property type="evidence" value="ECO:0007669"/>
    <property type="project" value="UniProtKB-KW"/>
</dbReference>
<dbReference type="GO" id="GO:0005506">
    <property type="term" value="F:iron ion binding"/>
    <property type="evidence" value="ECO:0007669"/>
    <property type="project" value="InterPro"/>
</dbReference>
<keyword evidence="4 9" id="KW-0349">Heme</keyword>
<evidence type="ECO:0000256" key="1">
    <source>
        <dbReference type="ARBA" id="ARBA00001971"/>
    </source>
</evidence>